<evidence type="ECO:0000256" key="1">
    <source>
        <dbReference type="SAM" id="Phobius"/>
    </source>
</evidence>
<evidence type="ECO:0000313" key="3">
    <source>
        <dbReference type="Proteomes" id="UP000429607"/>
    </source>
</evidence>
<evidence type="ECO:0000313" key="2">
    <source>
        <dbReference type="EMBL" id="KAE8984949.1"/>
    </source>
</evidence>
<dbReference type="Proteomes" id="UP000429607">
    <property type="component" value="Unassembled WGS sequence"/>
</dbReference>
<feature type="transmembrane region" description="Helical" evidence="1">
    <location>
        <begin position="261"/>
        <end position="292"/>
    </location>
</feature>
<keyword evidence="1" id="KW-0812">Transmembrane</keyword>
<keyword evidence="1" id="KW-0472">Membrane</keyword>
<proteinExistence type="predicted"/>
<dbReference type="EMBL" id="QXFV01002655">
    <property type="protein sequence ID" value="KAE8984949.1"/>
    <property type="molecule type" value="Genomic_DNA"/>
</dbReference>
<accession>A0A6A3IPR0</accession>
<reference evidence="2 3" key="1">
    <citation type="submission" date="2018-09" db="EMBL/GenBank/DDBJ databases">
        <title>Genomic investigation of the strawberry pathogen Phytophthora fragariae indicates pathogenicity is determined by transcriptional variation in three key races.</title>
        <authorList>
            <person name="Adams T.M."/>
            <person name="Armitage A.D."/>
            <person name="Sobczyk M.K."/>
            <person name="Bates H.J."/>
            <person name="Dunwell J.M."/>
            <person name="Nellist C.F."/>
            <person name="Harrison R.J."/>
        </authorList>
    </citation>
    <scope>NUCLEOTIDE SEQUENCE [LARGE SCALE GENOMIC DNA]</scope>
    <source>
        <strain evidence="2 3">SCRP249</strain>
    </source>
</reference>
<protein>
    <submittedName>
        <fullName evidence="2">Uncharacterized protein</fullName>
    </submittedName>
</protein>
<gene>
    <name evidence="2" type="ORF">PR001_g23031</name>
</gene>
<organism evidence="2 3">
    <name type="scientific">Phytophthora rubi</name>
    <dbReference type="NCBI Taxonomy" id="129364"/>
    <lineage>
        <taxon>Eukaryota</taxon>
        <taxon>Sar</taxon>
        <taxon>Stramenopiles</taxon>
        <taxon>Oomycota</taxon>
        <taxon>Peronosporomycetes</taxon>
        <taxon>Peronosporales</taxon>
        <taxon>Peronosporaceae</taxon>
        <taxon>Phytophthora</taxon>
    </lineage>
</organism>
<sequence length="390" mass="44734">MMLFDMAKLMLCEVLLLLIYPPYYHLFTTLPETSQTVYTLLLPVIKLLMRNLFARAVRHLGDETPELVVFNADTFGSLFVSYCMQSSPSIWSTIVIIAADAVLIGLCLRDIVRCREGLHELESEIELGPIWRRCSETLGFKLLGDRKPTTLERANILLELGEPGHLRNLQSGDSRVAKILPLESSQLRPGSNAGELGIISVGGGSEASSRDFAFFSFISRALTPWMGWRTVYPERTGNTRAQRRSPSTQIRLKYMLKVRRLLYMAEFLLLLNYIEGIIPQSFAIYLVTTYFLPNREYYAIFQDMNESQLYGMLWRLLVYWFLQLLSLLCLNMLLQRILGLSPVRLLAFVLENQVDFVQIHLTYWLCYNAQCTLEHIGNCVFHCNSTHCVS</sequence>
<feature type="transmembrane region" description="Helical" evidence="1">
    <location>
        <begin position="312"/>
        <end position="334"/>
    </location>
</feature>
<comment type="caution">
    <text evidence="2">The sequence shown here is derived from an EMBL/GenBank/DDBJ whole genome shotgun (WGS) entry which is preliminary data.</text>
</comment>
<name>A0A6A3IPR0_9STRA</name>
<keyword evidence="1" id="KW-1133">Transmembrane helix</keyword>
<feature type="transmembrane region" description="Helical" evidence="1">
    <location>
        <begin position="90"/>
        <end position="108"/>
    </location>
</feature>
<dbReference type="AlphaFoldDB" id="A0A6A3IPR0"/>